<evidence type="ECO:0000256" key="5">
    <source>
        <dbReference type="ARBA" id="ARBA00018266"/>
    </source>
</evidence>
<dbReference type="GO" id="GO:0042802">
    <property type="term" value="F:identical protein binding"/>
    <property type="evidence" value="ECO:0007669"/>
    <property type="project" value="UniProtKB-ARBA"/>
</dbReference>
<feature type="binding site" evidence="14">
    <location>
        <position position="88"/>
    </location>
    <ligand>
        <name>Zn(2+)</name>
        <dbReference type="ChEBI" id="CHEBI:29105"/>
        <note>catalytic</note>
    </ligand>
</feature>
<keyword evidence="7 15" id="KW-0378">Hydrolase</keyword>
<evidence type="ECO:0000256" key="10">
    <source>
        <dbReference type="ARBA" id="ARBA00049252"/>
    </source>
</evidence>
<evidence type="ECO:0000256" key="2">
    <source>
        <dbReference type="ARBA" id="ARBA00003949"/>
    </source>
</evidence>
<comment type="catalytic activity">
    <reaction evidence="10 15">
        <text>2'-deoxycytidine + H2O + H(+) = 2'-deoxyuridine + NH4(+)</text>
        <dbReference type="Rhea" id="RHEA:13433"/>
        <dbReference type="ChEBI" id="CHEBI:15377"/>
        <dbReference type="ChEBI" id="CHEBI:15378"/>
        <dbReference type="ChEBI" id="CHEBI:15698"/>
        <dbReference type="ChEBI" id="CHEBI:16450"/>
        <dbReference type="ChEBI" id="CHEBI:28938"/>
        <dbReference type="EC" id="3.5.4.5"/>
    </reaction>
</comment>
<evidence type="ECO:0000256" key="1">
    <source>
        <dbReference type="ARBA" id="ARBA00001947"/>
    </source>
</evidence>
<dbReference type="AlphaFoldDB" id="A0A7C3J622"/>
<dbReference type="InterPro" id="IPR002125">
    <property type="entry name" value="CMP_dCMP_dom"/>
</dbReference>
<dbReference type="EC" id="3.5.4.5" evidence="4 15"/>
<sequence>MGFNDKSIILKLKELSQKSYSKYSKFSVSSILITKSGKEYYGVNVENASYSLTICAERNAIFSAVTSGEKDFKRIYVYANSDKLPFPCGGCLQVMSEFVDDDFKIILVSNKEKKEFKFYELFPKRFKL</sequence>
<name>A0A7C3J622_UNCW3</name>
<dbReference type="InterPro" id="IPR016193">
    <property type="entry name" value="Cytidine_deaminase-like"/>
</dbReference>
<dbReference type="NCBIfam" id="NF004064">
    <property type="entry name" value="PRK05578.1"/>
    <property type="match status" value="1"/>
</dbReference>
<dbReference type="PROSITE" id="PS51747">
    <property type="entry name" value="CYT_DCMP_DEAMINASES_2"/>
    <property type="match status" value="1"/>
</dbReference>
<dbReference type="GO" id="GO:0005829">
    <property type="term" value="C:cytosol"/>
    <property type="evidence" value="ECO:0007669"/>
    <property type="project" value="TreeGrafter"/>
</dbReference>
<feature type="binding site" evidence="14">
    <location>
        <position position="55"/>
    </location>
    <ligand>
        <name>Zn(2+)</name>
        <dbReference type="ChEBI" id="CHEBI:29105"/>
        <note>catalytic</note>
    </ligand>
</feature>
<dbReference type="GO" id="GO:0072527">
    <property type="term" value="P:pyrimidine-containing compound metabolic process"/>
    <property type="evidence" value="ECO:0007669"/>
    <property type="project" value="UniProtKB-ARBA"/>
</dbReference>
<feature type="active site" description="Proton donor" evidence="12">
    <location>
        <position position="57"/>
    </location>
</feature>
<dbReference type="EMBL" id="DSTT01000004">
    <property type="protein sequence ID" value="HFK23710.1"/>
    <property type="molecule type" value="Genomic_DNA"/>
</dbReference>
<evidence type="ECO:0000259" key="16">
    <source>
        <dbReference type="PROSITE" id="PS51747"/>
    </source>
</evidence>
<dbReference type="InterPro" id="IPR016192">
    <property type="entry name" value="APOBEC/CMP_deaminase_Zn-bd"/>
</dbReference>
<evidence type="ECO:0000256" key="11">
    <source>
        <dbReference type="ARBA" id="ARBA00049558"/>
    </source>
</evidence>
<evidence type="ECO:0000256" key="6">
    <source>
        <dbReference type="ARBA" id="ARBA00022723"/>
    </source>
</evidence>
<evidence type="ECO:0000256" key="12">
    <source>
        <dbReference type="PIRSR" id="PIRSR606262-1"/>
    </source>
</evidence>
<evidence type="ECO:0000256" key="14">
    <source>
        <dbReference type="PIRSR" id="PIRSR606262-3"/>
    </source>
</evidence>
<evidence type="ECO:0000256" key="15">
    <source>
        <dbReference type="RuleBase" id="RU364006"/>
    </source>
</evidence>
<reference evidence="17" key="1">
    <citation type="journal article" date="2020" name="mSystems">
        <title>Genome- and Community-Level Interaction Insights into Carbon Utilization and Element Cycling Functions of Hydrothermarchaeota in Hydrothermal Sediment.</title>
        <authorList>
            <person name="Zhou Z."/>
            <person name="Liu Y."/>
            <person name="Xu W."/>
            <person name="Pan J."/>
            <person name="Luo Z.H."/>
            <person name="Li M."/>
        </authorList>
    </citation>
    <scope>NUCLEOTIDE SEQUENCE [LARGE SCALE GENOMIC DNA]</scope>
    <source>
        <strain evidence="17">SpSt-464</strain>
    </source>
</reference>
<comment type="caution">
    <text evidence="17">The sequence shown here is derived from an EMBL/GenBank/DDBJ whole genome shotgun (WGS) entry which is preliminary data.</text>
</comment>
<dbReference type="GO" id="GO:0008270">
    <property type="term" value="F:zinc ion binding"/>
    <property type="evidence" value="ECO:0007669"/>
    <property type="project" value="UniProtKB-UniRule"/>
</dbReference>
<feature type="domain" description="CMP/dCMP-type deaminase" evidence="16">
    <location>
        <begin position="3"/>
        <end position="128"/>
    </location>
</feature>
<evidence type="ECO:0000256" key="3">
    <source>
        <dbReference type="ARBA" id="ARBA00006576"/>
    </source>
</evidence>
<dbReference type="PROSITE" id="PS00903">
    <property type="entry name" value="CYT_DCMP_DEAMINASES_1"/>
    <property type="match status" value="1"/>
</dbReference>
<comment type="catalytic activity">
    <reaction evidence="11 15">
        <text>cytidine + H2O + H(+) = uridine + NH4(+)</text>
        <dbReference type="Rhea" id="RHEA:16069"/>
        <dbReference type="ChEBI" id="CHEBI:15377"/>
        <dbReference type="ChEBI" id="CHEBI:15378"/>
        <dbReference type="ChEBI" id="CHEBI:16704"/>
        <dbReference type="ChEBI" id="CHEBI:17562"/>
        <dbReference type="ChEBI" id="CHEBI:28938"/>
        <dbReference type="EC" id="3.5.4.5"/>
    </reaction>
</comment>
<evidence type="ECO:0000256" key="13">
    <source>
        <dbReference type="PIRSR" id="PIRSR606262-2"/>
    </source>
</evidence>
<dbReference type="InterPro" id="IPR006262">
    <property type="entry name" value="Cyt_deam_tetra"/>
</dbReference>
<evidence type="ECO:0000256" key="8">
    <source>
        <dbReference type="ARBA" id="ARBA00022833"/>
    </source>
</evidence>
<evidence type="ECO:0000256" key="9">
    <source>
        <dbReference type="ARBA" id="ARBA00032005"/>
    </source>
</evidence>
<dbReference type="GO" id="GO:0004126">
    <property type="term" value="F:cytidine deaminase activity"/>
    <property type="evidence" value="ECO:0007669"/>
    <property type="project" value="UniProtKB-UniRule"/>
</dbReference>
<dbReference type="GO" id="GO:0055086">
    <property type="term" value="P:nucleobase-containing small molecule metabolic process"/>
    <property type="evidence" value="ECO:0007669"/>
    <property type="project" value="UniProtKB-ARBA"/>
</dbReference>
<comment type="similarity">
    <text evidence="3 15">Belongs to the cytidine and deoxycytidylate deaminase family.</text>
</comment>
<comment type="cofactor">
    <cofactor evidence="1 14 15">
        <name>Zn(2+)</name>
        <dbReference type="ChEBI" id="CHEBI:29105"/>
    </cofactor>
</comment>
<dbReference type="CDD" id="cd01283">
    <property type="entry name" value="cytidine_deaminase"/>
    <property type="match status" value="1"/>
</dbReference>
<comment type="function">
    <text evidence="2 15">This enzyme scavenges exogenous and endogenous cytidine and 2'-deoxycytidine for UMP synthesis.</text>
</comment>
<dbReference type="PANTHER" id="PTHR11644:SF2">
    <property type="entry name" value="CYTIDINE DEAMINASE"/>
    <property type="match status" value="1"/>
</dbReference>
<dbReference type="PANTHER" id="PTHR11644">
    <property type="entry name" value="CYTIDINE DEAMINASE"/>
    <property type="match status" value="1"/>
</dbReference>
<dbReference type="SUPFAM" id="SSF53927">
    <property type="entry name" value="Cytidine deaminase-like"/>
    <property type="match status" value="1"/>
</dbReference>
<organism evidence="17">
    <name type="scientific">candidate division WOR-3 bacterium</name>
    <dbReference type="NCBI Taxonomy" id="2052148"/>
    <lineage>
        <taxon>Bacteria</taxon>
        <taxon>Bacteria division WOR-3</taxon>
    </lineage>
</organism>
<evidence type="ECO:0000313" key="17">
    <source>
        <dbReference type="EMBL" id="HFK23710.1"/>
    </source>
</evidence>
<dbReference type="Gene3D" id="3.40.140.10">
    <property type="entry name" value="Cytidine Deaminase, domain 2"/>
    <property type="match status" value="1"/>
</dbReference>
<dbReference type="NCBIfam" id="TIGR01354">
    <property type="entry name" value="cyt_deam_tetra"/>
    <property type="match status" value="1"/>
</dbReference>
<gene>
    <name evidence="17" type="primary">cdd</name>
    <name evidence="17" type="ORF">ENS15_03560</name>
</gene>
<feature type="binding site" evidence="14">
    <location>
        <position position="91"/>
    </location>
    <ligand>
        <name>Zn(2+)</name>
        <dbReference type="ChEBI" id="CHEBI:29105"/>
        <note>catalytic</note>
    </ligand>
</feature>
<dbReference type="InterPro" id="IPR050202">
    <property type="entry name" value="Cyt/Deoxycyt_deaminase"/>
</dbReference>
<protein>
    <recommendedName>
        <fullName evidence="5 15">Cytidine deaminase</fullName>
        <ecNumber evidence="4 15">3.5.4.5</ecNumber>
    </recommendedName>
    <alternativeName>
        <fullName evidence="9 15">Cytidine aminohydrolase</fullName>
    </alternativeName>
</protein>
<keyword evidence="8 14" id="KW-0862">Zinc</keyword>
<proteinExistence type="inferred from homology"/>
<evidence type="ECO:0000256" key="4">
    <source>
        <dbReference type="ARBA" id="ARBA00012783"/>
    </source>
</evidence>
<evidence type="ECO:0000256" key="7">
    <source>
        <dbReference type="ARBA" id="ARBA00022801"/>
    </source>
</evidence>
<accession>A0A7C3J622</accession>
<keyword evidence="6 14" id="KW-0479">Metal-binding</keyword>
<dbReference type="Pfam" id="PF00383">
    <property type="entry name" value="dCMP_cyt_deam_1"/>
    <property type="match status" value="1"/>
</dbReference>
<feature type="binding site" evidence="13">
    <location>
        <begin position="44"/>
        <end position="50"/>
    </location>
    <ligand>
        <name>substrate</name>
    </ligand>
</feature>